<dbReference type="EMBL" id="BAABCV010000007">
    <property type="protein sequence ID" value="GAA4097683.1"/>
    <property type="molecule type" value="Genomic_DNA"/>
</dbReference>
<keyword evidence="2" id="KW-1185">Reference proteome</keyword>
<proteinExistence type="predicted"/>
<accession>A0ABP7WVQ0</accession>
<sequence>MSAKTMMIIRDVLYTVLIVLLLLPGHLNPFPGVNIIYKILIAILALGTRVWQHVNYYKATGKIY</sequence>
<dbReference type="Proteomes" id="UP001500841">
    <property type="component" value="Unassembled WGS sequence"/>
</dbReference>
<protein>
    <submittedName>
        <fullName evidence="1">Uncharacterized protein</fullName>
    </submittedName>
</protein>
<gene>
    <name evidence="1" type="ORF">GCM10022392_21590</name>
</gene>
<organism evidence="1 2">
    <name type="scientific">Mucilaginibacter panaciglaebae</name>
    <dbReference type="NCBI Taxonomy" id="502331"/>
    <lineage>
        <taxon>Bacteria</taxon>
        <taxon>Pseudomonadati</taxon>
        <taxon>Bacteroidota</taxon>
        <taxon>Sphingobacteriia</taxon>
        <taxon>Sphingobacteriales</taxon>
        <taxon>Sphingobacteriaceae</taxon>
        <taxon>Mucilaginibacter</taxon>
    </lineage>
</organism>
<evidence type="ECO:0000313" key="1">
    <source>
        <dbReference type="EMBL" id="GAA4097683.1"/>
    </source>
</evidence>
<comment type="caution">
    <text evidence="1">The sequence shown here is derived from an EMBL/GenBank/DDBJ whole genome shotgun (WGS) entry which is preliminary data.</text>
</comment>
<reference evidence="2" key="1">
    <citation type="journal article" date="2019" name="Int. J. Syst. Evol. Microbiol.">
        <title>The Global Catalogue of Microorganisms (GCM) 10K type strain sequencing project: providing services to taxonomists for standard genome sequencing and annotation.</title>
        <authorList>
            <consortium name="The Broad Institute Genomics Platform"/>
            <consortium name="The Broad Institute Genome Sequencing Center for Infectious Disease"/>
            <person name="Wu L."/>
            <person name="Ma J."/>
        </authorList>
    </citation>
    <scope>NUCLEOTIDE SEQUENCE [LARGE SCALE GENOMIC DNA]</scope>
    <source>
        <strain evidence="2">JCM 17085</strain>
    </source>
</reference>
<name>A0ABP7WVQ0_9SPHI</name>
<dbReference type="RefSeq" id="WP_345103996.1">
    <property type="nucleotide sequence ID" value="NZ_BAABCV010000007.1"/>
</dbReference>
<evidence type="ECO:0000313" key="2">
    <source>
        <dbReference type="Proteomes" id="UP001500841"/>
    </source>
</evidence>